<feature type="domain" description="Dynein heavy chain tail" evidence="17">
    <location>
        <begin position="564"/>
        <end position="877"/>
    </location>
</feature>
<dbReference type="Pfam" id="PF03028">
    <property type="entry name" value="Dynein_heavy"/>
    <property type="match status" value="1"/>
</dbReference>
<dbReference type="Proteomes" id="UP000195521">
    <property type="component" value="Unassembled WGS sequence"/>
</dbReference>
<dbReference type="Pfam" id="PF08385">
    <property type="entry name" value="DHC_N1"/>
    <property type="match status" value="3"/>
</dbReference>
<evidence type="ECO:0000259" key="23">
    <source>
        <dbReference type="Pfam" id="PF17857"/>
    </source>
</evidence>
<evidence type="ECO:0000313" key="27">
    <source>
        <dbReference type="Proteomes" id="UP000195521"/>
    </source>
</evidence>
<dbReference type="InterPro" id="IPR013594">
    <property type="entry name" value="Dynein_heavy_tail"/>
</dbReference>
<evidence type="ECO:0000256" key="1">
    <source>
        <dbReference type="ARBA" id="ARBA00004430"/>
    </source>
</evidence>
<dbReference type="InterPro" id="IPR041658">
    <property type="entry name" value="AAA_lid_11"/>
</dbReference>
<feature type="compositionally biased region" description="Basic and acidic residues" evidence="15">
    <location>
        <begin position="2019"/>
        <end position="2031"/>
    </location>
</feature>
<feature type="domain" description="Dynein heavy chain region D6 P-loop" evidence="16">
    <location>
        <begin position="5169"/>
        <end position="5278"/>
    </location>
</feature>
<dbReference type="InterPro" id="IPR043160">
    <property type="entry name" value="Dynein_C_barrel"/>
</dbReference>
<feature type="coiled-coil region" evidence="14">
    <location>
        <begin position="4195"/>
        <end position="4225"/>
    </location>
</feature>
<dbReference type="Pfam" id="PF12774">
    <property type="entry name" value="AAA_6"/>
    <property type="match status" value="1"/>
</dbReference>
<gene>
    <name evidence="26" type="ORF">PGO_070320</name>
</gene>
<feature type="coiled-coil region" evidence="14">
    <location>
        <begin position="4428"/>
        <end position="4504"/>
    </location>
</feature>
<dbReference type="FunFam" id="3.10.490.20:FF:000010">
    <property type="entry name" value="Dynein heavy chain, putative"/>
    <property type="match status" value="1"/>
</dbReference>
<feature type="compositionally biased region" description="Basic and acidic residues" evidence="15">
    <location>
        <begin position="4983"/>
        <end position="4997"/>
    </location>
</feature>
<feature type="compositionally biased region" description="Low complexity" evidence="15">
    <location>
        <begin position="3266"/>
        <end position="3285"/>
    </location>
</feature>
<evidence type="ECO:0000256" key="13">
    <source>
        <dbReference type="ARBA" id="ARBA00023273"/>
    </source>
</evidence>
<feature type="compositionally biased region" description="Low complexity" evidence="15">
    <location>
        <begin position="4018"/>
        <end position="4031"/>
    </location>
</feature>
<feature type="compositionally biased region" description="Basic and acidic residues" evidence="15">
    <location>
        <begin position="491"/>
        <end position="502"/>
    </location>
</feature>
<dbReference type="Gene3D" id="1.10.8.720">
    <property type="entry name" value="Region D6 of dynein motor"/>
    <property type="match status" value="1"/>
</dbReference>
<evidence type="ECO:0000256" key="2">
    <source>
        <dbReference type="ARBA" id="ARBA00008887"/>
    </source>
</evidence>
<comment type="caution">
    <text evidence="26">The sequence shown here is derived from an EMBL/GenBank/DDBJ whole genome shotgun (WGS) entry which is preliminary data.</text>
</comment>
<dbReference type="FunFam" id="1.20.140.100:FF:000001">
    <property type="entry name" value="dynein heavy chain 17, axonemal"/>
    <property type="match status" value="1"/>
</dbReference>
<dbReference type="FunFam" id="3.40.50.300:FF:001221">
    <property type="entry name" value="Axonemal dynein heavy chain 8"/>
    <property type="match status" value="1"/>
</dbReference>
<evidence type="ECO:0000256" key="10">
    <source>
        <dbReference type="ARBA" id="ARBA00023069"/>
    </source>
</evidence>
<feature type="compositionally biased region" description="Low complexity" evidence="15">
    <location>
        <begin position="1988"/>
        <end position="2010"/>
    </location>
</feature>
<dbReference type="FunFam" id="3.40.50.300:FF:000738">
    <property type="entry name" value="Dynein heavy chain axonemal"/>
    <property type="match status" value="1"/>
</dbReference>
<dbReference type="FunFam" id="3.20.180.20:FF:000005">
    <property type="entry name" value="Dynein heavy chain, putative"/>
    <property type="match status" value="1"/>
</dbReference>
<feature type="compositionally biased region" description="Acidic residues" evidence="15">
    <location>
        <begin position="525"/>
        <end position="536"/>
    </location>
</feature>
<feature type="compositionally biased region" description="Polar residues" evidence="15">
    <location>
        <begin position="1958"/>
        <end position="1967"/>
    </location>
</feature>
<feature type="compositionally biased region" description="Polar residues" evidence="15">
    <location>
        <begin position="4973"/>
        <end position="4982"/>
    </location>
</feature>
<dbReference type="FunFam" id="1.10.8.710:FF:000003">
    <property type="entry name" value="Dynein axonemal heavy chain 5"/>
    <property type="match status" value="1"/>
</dbReference>
<keyword evidence="12" id="KW-0206">Cytoskeleton</keyword>
<dbReference type="InterPro" id="IPR013602">
    <property type="entry name" value="Dynein_heavy_linker"/>
</dbReference>
<dbReference type="PANTHER" id="PTHR10676">
    <property type="entry name" value="DYNEIN HEAVY CHAIN FAMILY PROTEIN"/>
    <property type="match status" value="1"/>
</dbReference>
<accession>A0A1Y1JFY0</accession>
<dbReference type="Pfam" id="PF12781">
    <property type="entry name" value="AAA_9"/>
    <property type="match status" value="1"/>
</dbReference>
<dbReference type="InterPro" id="IPR041589">
    <property type="entry name" value="DNAH3_AAA_lid_1"/>
</dbReference>
<evidence type="ECO:0000259" key="17">
    <source>
        <dbReference type="Pfam" id="PF08385"/>
    </source>
</evidence>
<evidence type="ECO:0000256" key="3">
    <source>
        <dbReference type="ARBA" id="ARBA00022490"/>
    </source>
</evidence>
<dbReference type="Gene3D" id="1.20.1270.280">
    <property type="match status" value="1"/>
</dbReference>
<dbReference type="InterPro" id="IPR004273">
    <property type="entry name" value="Dynein_heavy_D6_P-loop"/>
</dbReference>
<dbReference type="GeneID" id="39746830"/>
<dbReference type="InterPro" id="IPR042228">
    <property type="entry name" value="Dynein_linker_3"/>
</dbReference>
<sequence>MERRNGDSQAYGMHKWVLNKLKFAYKAEYNASYLLDKNTDERKEAVDNFLCNEKNDILLFGIENDKMVVAKEENIKFDQKIVYFYKHVNSDMKDEKNILYGILSANILDTLKIMLRNVIYPLFLNNKMMRENISTDEIKKFSVEFDTYVKELNEFILILEDIKKVKLKMKQDQCEMICEKGINDKNEASEQTDTSLSLSLSLQQQSKTGNGPENKMQKKKNETAHLTKYLNILENLFNDMNKKIQEYTKSNVDVGPFIEIQYWRYKHRYLLFIIEELRSNEIKNIIDNININNANNEEQKYTYTFDILNKWRELETKIENEFNESKDNIKYLESIEQFILSLYLCNVENIIDNIPSLLNSIKMIYLVARFYNTPSKLNNLFIKITNQLVIKCKEEIFCAKRKKKRKRRRTNSRRDKKRSIIGSEYGDTKSEKNMENFVGDINNNDGHTNDSSWGHNNDENYMKCEGKRRGGSSNFNNNSDNENEQEEEDYEKLHKNEEKENGYMDDGNENGENGLRSWDDQSNVSDEDRENEDMEENMDKKLNERDEGYYSHMKDNEHMKIEHLTCRQNLWLLDPDDLIDKFELCFKLYEKYKEEFENIKTFLENNSKNKSVDLNTKVIFCKIEIFCRRLKKLVDLFLCIKQFKSLRRIKFDCVKNITASFNKYIKEFKMKHTEDMLNYTDNYFDRDFVELRVYISELESDLQESIVNLLNNSSNIMLSFFIFFKFKEHFIRDYLIEFLRTKYDILISQFLEILNTINNDLENSKTSLNSNKSINYLKNIFWILSIKYKINYIIKVFLDENNSTLSDKNKVSSYFELPHLNNNLSTMKIKTNYEQRKEINNANGTITTTKLLDESEENVDNSNVDLFYSINDQVLKLMEDHERKKITEEGKKDSSLSNEMIDIENAKREEKYNQGDGEVKVDADEVEKGSIRSLLTTACAERKEINIKNILFKNSNGKEVLKLYLKISKFIEEYKNKLFKHWLCFIKSVNSLNVTVFVKHPKTKNVIVNFDNRIKRIIREAKMFLSFKFEIPEEVKNMITQESKIYSFYYKLYNILILIKRMKNNKKKDIEITLKRFFVYIDQLLLPFLVKYTWSNYALEDSIDNLQKEVTEFEETINSLYDIIDDHINYNTKVIYRILQDKNEKLLINKQKKKFHNKIVLCNSISKKIQIAIFDLLCNIQYVYENKLKSKITKEEILSTTNFYYDIFLSTLKKIYLKNIKTLINTWSIGECDSTHNEIKKKNEIEILLLVHEHDIVINPSISSIKENIKKIINVSINNLIYIDNWITVDDLVKQFFFKDKGEEQKFSSMSTKENDIRQCGKLYIKKNHKIEKSENTKSIFEDLLDHSYFNKKNTKESSKYVMEDLHMEDENCVANLKHKFDFYEKIKEDKNIEKELVKLNDKLSILQGVVDEFISKFEKYKYIIQNFESERLKDVVKETASRLEEEGKNSNSEGKGIAPKNGASHVEDVENYTNCKVENKKENNLLQFAQNSGEVEKTKTNNRLGGKIDNVDDDTEESWFSDDSDEDYEDELKIYKEEENIKKLINTKKEINNIESYYSLNVFKINLESFKMYLINIIENEALECANKIIEPVRKKSDMLIKKMNTYKTMLKKKIIDVDSLYYVINVIKKIHVFESTIDIVLNPINEMIDILEFYMNNFLKKHIESMRNSNHYDEEENYQQKFISNLEKRKSSSELYELDESYNKSLLQTFNKLNLMKKKFVTLYKYEVEKKNTILAKFNELISLTKSVEEEIQEQKNIMKNELINNIYNFKEDIKTFRENFLKMNFKSEHVNPLSAFELLKRYKEEIIMLKKKYNSYYKGESIFGLKHQEHADLFLSTTEVNNFYSLYDLYVQLKEKMNEWKNLKWNEGIIKMKELKNEILSFEKKCSQLPKNLKMIVIYKNLIKEIFYFKEIAPIVEELEKKTILKRHWIEIVNILKEKKKKESTLKDKKGKKPFNSNENGGERSAIQNDIHTADETANQTADETASQTVDQAASQTADQTASQTAAKLNETDVQGTKEEKEETNKKEKTFNEGMLIEGPCIDEEEYMNNLNKLDLDNMHFFIKDIINSNLLQKKDDILDICDSAEKEASIEEKINEQYKIWNETCFQFSKWKNRDYACILVGSRVIEIQESLEESQILLNNINSTKYSKPFKSKLLLLLNKLSDCSDIVERWIKVQMLWCSMESVFTSGDIARQMPIESKRFHQIDKDWINIINIANESSIVIECCQSSMLKELLPNMQKGLESCQKSLESYLEGKRSKFPRFYFVSNLVLLKILSQGSDINIIQSELIKLFDAINYLTIKTTQNKKRIICINNKEKDDIETVQLVNHVTIDGNIENWLILLEKEMQKAVKKECKIGVSGSAQLFKTVNLKEFCDKNIAQVALICLQVMWTNDIEKCILKYHSEKNILKVTNKKINYIMSELVNICLSDLGTKLNRTKYETLVTIHVHQRDLFNEISAKIKEYKIKTSTDFDWLKQTRIYYKVEKNIILISISDVDFTYSYEYLGIKERLCITPLTDRCYLTCAQALGLCYGGAPAGPAGTGKTETVKDLGRTLGIYVIVTNCSNQHKYKDMAKIFKGLCRSGLWGCFDEFNRINLDVLSVVAMQIESIVTAKKQSLKSFLFPGDSKSINLNPSSAYFITMNPGYAGRQLLPENLKIFFRFISMMVPDRQIIIKVKLASVGYMDIDNLSNKFKSLYSLCEEQLSKQKHYDFGLRNILSVLRTAGDTKRAAGANENDEEMLLMRTLRDMNLSKLIHDDVLLFLSLLNDVFPKYHNITKKSYQLIEENVEQIIKKKKLCAKSKWILKILQLYETSLVRHGFMLVGNTLTGKTEILNILTSALTNIGNVTKIITLNPKAITSEHMYGVKDNLSEEWTPGIFANIWEKYNNNNLKYNTWIVCDGPVDAIWIENLNTVLDDNKILTLANNDRIPMTDNTKIAFEVENLNNASPATVSRAGIVYISDSDLGYKPFIYSWLQKLKDVNTYGTTLFQIFNKLFIFYLDRIQILNFVKENCKFVMEVTDSILISQTINLLNTHLIQYVNAINNFIYNEEDLNKIFFCNSNEKELLHNNDKVVKKHSGDESDNVTHAEKASSNVVYSLSVKSKKAKEIESMKGKEQVAITSDNNKSSTKMNEAKGRVPNENSKGQLLNVVNAKQDFSGKEKKRNEECGKNEEVNGTHANGGCDANEPSEEDDDDKMDPMKNLNITSGTRYEQVKAEECEEIMLYSILWGLCGLLEYKDRLKVHNFLVKNVPMVKHILKDGGNSNQNTSMTTPTTTSTNTGASAASTASAFAYNNNRVTGKEDANPKMEICERTQSGNGSDDAEDEFEKETCLIYDYYFDMKLRKLTKWNVSPFKMPKNMNSISSILIPTIETNKVEHIIKLISNIPIKCYNFHTYKSTLLLGSTGSAKTSIALLYSSKQDKNTKRFNFSSVTTPEKFQLFIESELERKTGKTYGPIGNTKSIIFIDDMSMPKINEWGDQSTLELLRQLIEFQGFYFLDKDKRGNFKKIIDLEYIGCINHPGCGNNDIPKRLKSKWFSVNIPPYNLNSINTIYGTVLRTKFNKKRKFSDEIIDNIDKIILCTINLFGRLKKHLLPVPSRFHYLYTTRDLAKIFYSMLLCPFETIDNNLHNFLCLWKHECERVLIDKLSRMEDKQFSLDQLKQIFNLYYPCYKGIADKSVYFSYFYVSEKEQIEYMIENDLIETVDQTKKSKIDSIDNGCIGINVIGTPTNRSTGDQSLDKDIIGSNPSNNTNWDKIRDVNNNKDFNPLETNKLQRGSTTTSGKNNHNVEKGTEEKDGENINLFSFSWMKKDYKIVVDFERLRYIAYEYMKEYNLNNVKKLDLVFFDDSLKHLIIINRVMETPKGSSMLVGVGGSGKRSLTKLSVFISEQVLFQLNITKTYTKNLFFEDLKSLYISAGQMNKKTTFLLSDSDIEKNDFILEHINSILSTGLVYGLFIKDEKEAICAEMKESYLKEMNKFNQSSKMRGGGGKKKKKRKNDCNLDDMENDSKDSQIRSDTSSTSSANNDSDYMSNEKDTRKKKDEKVVNDFNVSSNVIFDYLLDNFRNNLHIFLCFSPIHKEFALRYQQFPCIYNCVTINWFLKWPLEALVNVSTAYLNNFNIDIEEKLRDDFFNLFAIVHKKVSDTCETYRERMRRNTYVTPKSYLSFIDLYKQMYVKKYEEIQFLKESVDIGLKKLNEAAMDVQKMRENLTTEEEKLKESDEQTNILLEKVKKESLKAEKQSIEVSKFRDKCIKEKDIILKEQEEADKDLKAALPYLHEAEEAIKSITAKDITELKSMKTPSDIIRIVFDGVLILLQGKLKEPKISVKYVNKQHLEFIQDSFDEYAKPLMADIRFLNLLFDFSKNEKDNINEETIELLKPYIESPFFKTQIAKKASVAAEGLCKWVGAMAMYNQASKIVKPKMSYLKIQTGRLEDALKQLAEAEDSLLKAQLFVDNLKLDIENMFKKKKTLEETALKTKQRIEQANKLINGLASEKSRWTEDSDNFSNIKKKVVGDVFICSSFISYCGMFNTEFRNFLMNEVFYHYTKNVKNIPVSDNIDVIKYVLSSDDTKICDWSVQKLPNDRLSIENALISENSNKYVLLIDPQCQASNWIKNKEFQNDLSNQRCVTTFSSSKFKDSLEFCLSEGKALLIENVEEYIDPILDSVLEKQIIKKGRKNYILIENNLINFDENFNLFMTTNLPNPNYSPEIYAKCCVIDFTVTVKGLEDQLLGRVLTEEQKHLEISLKNIMIELKDNTKSLQDLDKQLLYKLNTSSSNLIEDEELIEVLNNTKLLSKELETKLKDSNEKKKEINEKREQYRSVALRGSILYFCIVDITNVNYIYNTSLHQFLEQFDLSIKRAEKGQHIKKRVESILSTLTNLIISYMERCLFDQHKIIFKLLISLKILLYDNIISNKDISFFLNPLSHYNPSNDISSELLSNNLLNENAGGGKGKKIENATNAVMNNTINNTMGSYLNKNDNSKGNEKDSNDKNTNENSGVGASSSVATTNSSNDNNVSNLNTDNCANKNKIDIHRKGGKNKISSTKWLFKNEKLYKNIISLSNHSFGNDKNNRFFYDILNVVQLNDTVWKNYYDVLDIENKNIPYYNERLDANSKISSFIKLCLIRCLREDRTILCANKFVDEVLNRNSDTIKHETLENIFAESSNRKPFLFLLSLASDPTNMIDDFAKKYKKYPTDKISMGEGQEIIAKEKLKNALISGSWLILQNCHLNKTFIIEVYNMLKKLNEIEEDFRLFLTLEPDGEFPICILHGSIKISTSLSRGIKNNMRKIYKDIVKEDILEKIDDEKYRKIIYSLSYLHCVLCERKKFGPLGWCVPYEFSITDLFASFLFIEKHLYSTLLVNRPIDWESIHYMLAEVQYGGKVTDDLDRELLLTYVQHYFNEDLFKMKAETGSENFHNMPKFYEITNLQSFIEKLPNIDTPSVLDLHNNAEITYRVNESRQVLNSILEIQPRDVDQGEEKSMETVVKEIAAGILLTLPAEINLEEIKKIIYRKNKNQQLTIQTNQPLNVTINLNATTKNFANLESSSHKSKNKENSDMNENMLQRSAMLNNPLSHTVNVGKYLSPSDCKNKNALLVTKENDVFDSLGVTYWDNNNEGEKNVQYNFSPLQVFFLQEIERIKNVIDLVKTNLNDIISAIDGSKIMTADLQNDTKYIYSQSVPKKWIYDASETEISWVCHNLNQWLNILNLRYEQIMNYIQNGKLKSYWLPGFFNPQGFLTSMKQEITRLNKKDQISLDEVVLYADIKNHDIEKIKEVPEHGFHIHGLFIEGSKWNWQEGKLEESSPKILCENMPVIHITVVSNKDKKVKFIENNKHMFYNCPVYKYNVRTDKYFVFRIHLKTDIDPSIWKLRGTSLLCSKD</sequence>
<evidence type="ECO:0000313" key="26">
    <source>
        <dbReference type="EMBL" id="GAW80117.1"/>
    </source>
</evidence>
<dbReference type="InterPro" id="IPR024317">
    <property type="entry name" value="Dynein_heavy_chain_D4_dom"/>
</dbReference>
<dbReference type="InterPro" id="IPR026983">
    <property type="entry name" value="DHC"/>
</dbReference>
<feature type="domain" description="Dynein heavy chain 3 AAA+ lid" evidence="23">
    <location>
        <begin position="3586"/>
        <end position="3657"/>
    </location>
</feature>
<keyword evidence="9 14" id="KW-0175">Coiled coil</keyword>
<dbReference type="GO" id="GO:0005874">
    <property type="term" value="C:microtubule"/>
    <property type="evidence" value="ECO:0007669"/>
    <property type="project" value="UniProtKB-KW"/>
</dbReference>
<feature type="domain" description="Dynein heavy chain coiled coil stalk" evidence="20">
    <location>
        <begin position="4190"/>
        <end position="4548"/>
    </location>
</feature>
<evidence type="ECO:0000256" key="5">
    <source>
        <dbReference type="ARBA" id="ARBA00022737"/>
    </source>
</evidence>
<dbReference type="Pfam" id="PF12780">
    <property type="entry name" value="AAA_8"/>
    <property type="match status" value="2"/>
</dbReference>
<feature type="region of interest" description="Disordered" evidence="15">
    <location>
        <begin position="1444"/>
        <end position="1466"/>
    </location>
</feature>
<feature type="region of interest" description="Disordered" evidence="15">
    <location>
        <begin position="4973"/>
        <end position="5028"/>
    </location>
</feature>
<keyword evidence="13" id="KW-0966">Cell projection</keyword>
<evidence type="ECO:0000256" key="9">
    <source>
        <dbReference type="ARBA" id="ARBA00023054"/>
    </source>
</evidence>
<dbReference type="Gene3D" id="1.10.8.1220">
    <property type="match status" value="1"/>
</dbReference>
<evidence type="ECO:0000256" key="12">
    <source>
        <dbReference type="ARBA" id="ARBA00023212"/>
    </source>
</evidence>
<evidence type="ECO:0000256" key="15">
    <source>
        <dbReference type="SAM" id="MobiDB-lite"/>
    </source>
</evidence>
<feature type="domain" description="Dynein heavy chain ATP-binding dynein motor region" evidence="22">
    <location>
        <begin position="4577"/>
        <end position="4800"/>
    </location>
</feature>
<dbReference type="FunFam" id="3.40.50.300:FF:001375">
    <property type="entry name" value="Dynein heavy chain, putative"/>
    <property type="match status" value="1"/>
</dbReference>
<dbReference type="InterPro" id="IPR042219">
    <property type="entry name" value="AAA_lid_11_sf"/>
</dbReference>
<feature type="region of interest" description="Disordered" evidence="15">
    <location>
        <begin position="1946"/>
        <end position="1967"/>
    </location>
</feature>
<feature type="compositionally biased region" description="Polar residues" evidence="15">
    <location>
        <begin position="3122"/>
        <end position="3134"/>
    </location>
</feature>
<organism evidence="26 27">
    <name type="scientific">Plasmodium gonderi</name>
    <dbReference type="NCBI Taxonomy" id="77519"/>
    <lineage>
        <taxon>Eukaryota</taxon>
        <taxon>Sar</taxon>
        <taxon>Alveolata</taxon>
        <taxon>Apicomplexa</taxon>
        <taxon>Aconoidasida</taxon>
        <taxon>Haemosporida</taxon>
        <taxon>Plasmodiidae</taxon>
        <taxon>Plasmodium</taxon>
        <taxon>Plasmodium (Plasmodium)</taxon>
    </lineage>
</organism>
<feature type="coiled-coil region" evidence="14">
    <location>
        <begin position="1096"/>
        <end position="1123"/>
    </location>
</feature>
<keyword evidence="10" id="KW-0969">Cilium</keyword>
<dbReference type="Pfam" id="PF18199">
    <property type="entry name" value="Dynein_C"/>
    <property type="match status" value="1"/>
</dbReference>
<dbReference type="EMBL" id="BDQF01000008">
    <property type="protein sequence ID" value="GAW80117.1"/>
    <property type="molecule type" value="Genomic_DNA"/>
</dbReference>
<keyword evidence="4" id="KW-0493">Microtubule</keyword>
<dbReference type="Gene3D" id="1.10.8.710">
    <property type="match status" value="1"/>
</dbReference>
<dbReference type="Gene3D" id="1.20.140.100">
    <property type="entry name" value="Dynein heavy chain, N-terminal domain 2"/>
    <property type="match status" value="1"/>
</dbReference>
<evidence type="ECO:0000259" key="25">
    <source>
        <dbReference type="Pfam" id="PF18199"/>
    </source>
</evidence>
<dbReference type="GO" id="GO:0036158">
    <property type="term" value="P:outer dynein arm assembly"/>
    <property type="evidence" value="ECO:0007669"/>
    <property type="project" value="TreeGrafter"/>
</dbReference>
<evidence type="ECO:0000256" key="4">
    <source>
        <dbReference type="ARBA" id="ARBA00022701"/>
    </source>
</evidence>
<dbReference type="Pfam" id="PF08393">
    <property type="entry name" value="DHC_N2"/>
    <property type="match status" value="2"/>
</dbReference>
<protein>
    <submittedName>
        <fullName evidence="26">Dynein heavy chain</fullName>
    </submittedName>
</protein>
<dbReference type="InterPro" id="IPR042222">
    <property type="entry name" value="Dynein_2_N"/>
</dbReference>
<feature type="domain" description="Dynein heavy chain tail" evidence="17">
    <location>
        <begin position="949"/>
        <end position="1100"/>
    </location>
</feature>
<dbReference type="Gene3D" id="1.20.920.20">
    <property type="match status" value="1"/>
</dbReference>
<dbReference type="Gene3D" id="6.10.140.1060">
    <property type="match status" value="1"/>
</dbReference>
<dbReference type="GO" id="GO:0008569">
    <property type="term" value="F:minus-end-directed microtubule motor activity"/>
    <property type="evidence" value="ECO:0007669"/>
    <property type="project" value="InterPro"/>
</dbReference>
<dbReference type="FunFam" id="1.20.920.20:FF:000001">
    <property type="entry name" value="dynein heavy chain 2, axonemal"/>
    <property type="match status" value="1"/>
</dbReference>
<feature type="region of interest" description="Disordered" evidence="15">
    <location>
        <begin position="3734"/>
        <end position="3753"/>
    </location>
</feature>
<feature type="compositionally biased region" description="Polar residues" evidence="15">
    <location>
        <begin position="441"/>
        <end position="455"/>
    </location>
</feature>
<dbReference type="RefSeq" id="XP_028542706.1">
    <property type="nucleotide sequence ID" value="XM_028686905.1"/>
</dbReference>
<dbReference type="FunFam" id="3.40.50.300:FF:001310">
    <property type="entry name" value="Dynein heavy chain, putative"/>
    <property type="match status" value="1"/>
</dbReference>
<dbReference type="Gene3D" id="3.40.50.300">
    <property type="entry name" value="P-loop containing nucleotide triphosphate hydrolases"/>
    <property type="match status" value="6"/>
</dbReference>
<dbReference type="GO" id="GO:0005524">
    <property type="term" value="F:ATP binding"/>
    <property type="evidence" value="ECO:0007669"/>
    <property type="project" value="UniProtKB-KW"/>
</dbReference>
<evidence type="ECO:0000259" key="20">
    <source>
        <dbReference type="Pfam" id="PF12777"/>
    </source>
</evidence>
<dbReference type="GO" id="GO:0045505">
    <property type="term" value="F:dynein intermediate chain binding"/>
    <property type="evidence" value="ECO:0007669"/>
    <property type="project" value="InterPro"/>
</dbReference>
<keyword evidence="8" id="KW-0243">Dynein</keyword>
<dbReference type="GO" id="GO:0097729">
    <property type="term" value="C:9+2 motile cilium"/>
    <property type="evidence" value="ECO:0007669"/>
    <property type="project" value="TreeGrafter"/>
</dbReference>
<feature type="domain" description="Dynein heavy chain linker" evidence="18">
    <location>
        <begin position="2041"/>
        <end position="2359"/>
    </location>
</feature>
<keyword evidence="6" id="KW-0547">Nucleotide-binding</keyword>
<feature type="domain" description="Dynein heavy chain AAA module D4" evidence="21">
    <location>
        <begin position="3843"/>
        <end position="3979"/>
    </location>
</feature>
<feature type="compositionally biased region" description="Polar residues" evidence="15">
    <location>
        <begin position="3765"/>
        <end position="3788"/>
    </location>
</feature>
<keyword evidence="5" id="KW-0677">Repeat</keyword>
<evidence type="ECO:0000259" key="24">
    <source>
        <dbReference type="Pfam" id="PF18198"/>
    </source>
</evidence>
<feature type="region of interest" description="Disordered" evidence="15">
    <location>
        <begin position="3262"/>
        <end position="3285"/>
    </location>
</feature>
<evidence type="ECO:0000256" key="8">
    <source>
        <dbReference type="ARBA" id="ARBA00023017"/>
    </source>
</evidence>
<dbReference type="Pfam" id="PF18198">
    <property type="entry name" value="AAA_lid_11"/>
    <property type="match status" value="1"/>
</dbReference>
<feature type="domain" description="Dynein heavy chain linker" evidence="18">
    <location>
        <begin position="1841"/>
        <end position="1950"/>
    </location>
</feature>
<dbReference type="FunFam" id="1.10.8.1220:FF:000005">
    <property type="entry name" value="Dynein heavy chain, putative"/>
    <property type="match status" value="1"/>
</dbReference>
<feature type="domain" description="Dynein heavy chain hydrolytic ATP-binding dynein motor region" evidence="19">
    <location>
        <begin position="2503"/>
        <end position="2834"/>
    </location>
</feature>
<dbReference type="GO" id="GO:0036157">
    <property type="term" value="C:outer dynein arm"/>
    <property type="evidence" value="ECO:0007669"/>
    <property type="project" value="TreeGrafter"/>
</dbReference>
<keyword evidence="3" id="KW-0963">Cytoplasm</keyword>
<evidence type="ECO:0000259" key="16">
    <source>
        <dbReference type="Pfam" id="PF03028"/>
    </source>
</evidence>
<dbReference type="OMA" id="ATEPIMF"/>
<dbReference type="InterPro" id="IPR024743">
    <property type="entry name" value="Dynein_HC_stalk"/>
</dbReference>
<feature type="region of interest" description="Disordered" evidence="15">
    <location>
        <begin position="3983"/>
        <end position="4041"/>
    </location>
</feature>
<evidence type="ECO:0000256" key="14">
    <source>
        <dbReference type="SAM" id="Coils"/>
    </source>
</evidence>
<feature type="compositionally biased region" description="Acidic residues" evidence="15">
    <location>
        <begin position="3190"/>
        <end position="3199"/>
    </location>
</feature>
<dbReference type="FunFam" id="3.40.50.300:FF:000320">
    <property type="entry name" value="Dynein, axonemal, heavy chain 5"/>
    <property type="match status" value="1"/>
</dbReference>
<reference evidence="27" key="1">
    <citation type="submission" date="2017-04" db="EMBL/GenBank/DDBJ databases">
        <title>Plasmodium gonderi genome.</title>
        <authorList>
            <person name="Arisue N."/>
            <person name="Honma H."/>
            <person name="Kawai S."/>
            <person name="Tougan T."/>
            <person name="Tanabe K."/>
            <person name="Horii T."/>
        </authorList>
    </citation>
    <scope>NUCLEOTIDE SEQUENCE [LARGE SCALE GENOMIC DNA]</scope>
    <source>
        <strain evidence="27">ATCC 30045</strain>
    </source>
</reference>
<evidence type="ECO:0000259" key="19">
    <source>
        <dbReference type="Pfam" id="PF12774"/>
    </source>
</evidence>
<feature type="domain" description="Dynein heavy chain C-terminal" evidence="25">
    <location>
        <begin position="5618"/>
        <end position="5879"/>
    </location>
</feature>
<dbReference type="PANTHER" id="PTHR10676:SF365">
    <property type="entry name" value="AAA+ ATPASE DOMAIN-CONTAINING PROTEIN"/>
    <property type="match status" value="1"/>
</dbReference>
<dbReference type="Gene3D" id="3.20.180.20">
    <property type="entry name" value="Dynein heavy chain, N-terminal domain 2"/>
    <property type="match status" value="1"/>
</dbReference>
<dbReference type="InterPro" id="IPR027417">
    <property type="entry name" value="P-loop_NTPase"/>
</dbReference>
<comment type="subcellular location">
    <subcellularLocation>
        <location evidence="1">Cytoplasm</location>
        <location evidence="1">Cytoskeleton</location>
        <location evidence="1">Cilium axoneme</location>
    </subcellularLocation>
</comment>
<feature type="compositionally biased region" description="Acidic residues" evidence="15">
    <location>
        <begin position="481"/>
        <end position="490"/>
    </location>
</feature>
<dbReference type="Pfam" id="PF12777">
    <property type="entry name" value="MT"/>
    <property type="match status" value="1"/>
</dbReference>
<feature type="region of interest" description="Disordered" evidence="15">
    <location>
        <begin position="3765"/>
        <end position="3796"/>
    </location>
</feature>
<keyword evidence="7" id="KW-0067">ATP-binding</keyword>
<name>A0A1Y1JFY0_PLAGO</name>
<evidence type="ECO:0000256" key="7">
    <source>
        <dbReference type="ARBA" id="ARBA00022840"/>
    </source>
</evidence>
<evidence type="ECO:0000259" key="21">
    <source>
        <dbReference type="Pfam" id="PF12780"/>
    </source>
</evidence>
<proteinExistence type="inferred from homology"/>
<dbReference type="InterPro" id="IPR043157">
    <property type="entry name" value="Dynein_AAA1S"/>
</dbReference>
<dbReference type="Pfam" id="PF12775">
    <property type="entry name" value="AAA_7"/>
    <property type="match status" value="1"/>
</dbReference>
<dbReference type="Pfam" id="PF17857">
    <property type="entry name" value="AAA_lid_1"/>
    <property type="match status" value="1"/>
</dbReference>
<dbReference type="SUPFAM" id="SSF52540">
    <property type="entry name" value="P-loop containing nucleoside triphosphate hydrolases"/>
    <property type="match status" value="4"/>
</dbReference>
<dbReference type="InterPro" id="IPR035706">
    <property type="entry name" value="AAA_9"/>
</dbReference>
<evidence type="ECO:0000259" key="18">
    <source>
        <dbReference type="Pfam" id="PF08393"/>
    </source>
</evidence>
<feature type="region of interest" description="Disordered" evidence="15">
    <location>
        <begin position="404"/>
        <end position="545"/>
    </location>
</feature>
<comment type="similarity">
    <text evidence="2">Belongs to the dynein heavy chain family.</text>
</comment>
<feature type="domain" description="Dynein heavy chain AAA module D4" evidence="21">
    <location>
        <begin position="4046"/>
        <end position="4176"/>
    </location>
</feature>
<feature type="domain" description="Dynein heavy chain AAA lid" evidence="24">
    <location>
        <begin position="5312"/>
        <end position="5453"/>
    </location>
</feature>
<feature type="compositionally biased region" description="Low complexity" evidence="15">
    <location>
        <begin position="5005"/>
        <end position="5027"/>
    </location>
</feature>
<dbReference type="OrthoDB" id="424310at2759"/>
<keyword evidence="11" id="KW-0505">Motor protein</keyword>
<dbReference type="Gene3D" id="1.20.58.1120">
    <property type="match status" value="1"/>
</dbReference>
<dbReference type="Gene3D" id="3.10.490.20">
    <property type="match status" value="1"/>
</dbReference>
<feature type="coiled-coil region" evidence="14">
    <location>
        <begin position="4749"/>
        <end position="4825"/>
    </location>
</feature>
<dbReference type="GO" id="GO:0060294">
    <property type="term" value="P:cilium movement involved in cell motility"/>
    <property type="evidence" value="ECO:0007669"/>
    <property type="project" value="TreeGrafter"/>
</dbReference>
<dbReference type="Gene3D" id="1.20.920.30">
    <property type="match status" value="1"/>
</dbReference>
<feature type="compositionally biased region" description="Basic and acidic residues" evidence="15">
    <location>
        <begin position="3160"/>
        <end position="3178"/>
    </location>
</feature>
<dbReference type="InterPro" id="IPR035699">
    <property type="entry name" value="AAA_6"/>
</dbReference>
<feature type="region of interest" description="Disordered" evidence="15">
    <location>
        <begin position="3111"/>
        <end position="3206"/>
    </location>
</feature>
<feature type="compositionally biased region" description="Basic and acidic residues" evidence="15">
    <location>
        <begin position="456"/>
        <end position="468"/>
    </location>
</feature>
<evidence type="ECO:0000259" key="22">
    <source>
        <dbReference type="Pfam" id="PF12781"/>
    </source>
</evidence>
<feature type="region of interest" description="Disordered" evidence="15">
    <location>
        <begin position="201"/>
        <end position="220"/>
    </location>
</feature>
<feature type="domain" description="Dynein heavy chain tail" evidence="17">
    <location>
        <begin position="231"/>
        <end position="396"/>
    </location>
</feature>
<keyword evidence="27" id="KW-1185">Reference proteome</keyword>
<evidence type="ECO:0000256" key="11">
    <source>
        <dbReference type="ARBA" id="ARBA00023175"/>
    </source>
</evidence>
<evidence type="ECO:0000256" key="6">
    <source>
        <dbReference type="ARBA" id="ARBA00022741"/>
    </source>
</evidence>
<feature type="region of interest" description="Disordered" evidence="15">
    <location>
        <begin position="1980"/>
        <end position="2031"/>
    </location>
</feature>
<dbReference type="FunFam" id="1.20.58.1120:FF:000009">
    <property type="entry name" value="Dynein heavy chain, putative"/>
    <property type="match status" value="1"/>
</dbReference>
<dbReference type="InterPro" id="IPR041228">
    <property type="entry name" value="Dynein_C"/>
</dbReference>
<dbReference type="GO" id="GO:0051959">
    <property type="term" value="F:dynein light intermediate chain binding"/>
    <property type="evidence" value="ECO:0007669"/>
    <property type="project" value="InterPro"/>
</dbReference>
<feature type="compositionally biased region" description="Basic residues" evidence="15">
    <location>
        <begin position="404"/>
        <end position="419"/>
    </location>
</feature>